<feature type="coiled-coil region" evidence="1">
    <location>
        <begin position="5"/>
        <end position="46"/>
    </location>
</feature>
<dbReference type="EMBL" id="MU001650">
    <property type="protein sequence ID" value="KAF2478457.1"/>
    <property type="molecule type" value="Genomic_DNA"/>
</dbReference>
<feature type="non-terminal residue" evidence="2">
    <location>
        <position position="168"/>
    </location>
</feature>
<gene>
    <name evidence="2" type="ORF">BDY17DRAFT_306246</name>
</gene>
<protein>
    <submittedName>
        <fullName evidence="2">Uncharacterized protein</fullName>
    </submittedName>
</protein>
<keyword evidence="3" id="KW-1185">Reference proteome</keyword>
<name>A0A6A6PGN0_9PEZI</name>
<dbReference type="GeneID" id="54476014"/>
<sequence>MHSPVEDVKGTLTKLRQRITELEQDLEIAVAERDQLRQEVRLLRQIVRNSPTELFERIQDDELRRVCFDATGGRDLPTNSYYEPADTDVHAHVYPDYVQGDEVILMATNDNMLPDGHEPQVTALGLSSPRSSLASFASLSQTHEKNELRGPLPAQMCATMDSILLVTA</sequence>
<proteinExistence type="predicted"/>
<evidence type="ECO:0000256" key="1">
    <source>
        <dbReference type="SAM" id="Coils"/>
    </source>
</evidence>
<dbReference type="RefSeq" id="XP_033585027.1">
    <property type="nucleotide sequence ID" value="XM_033735012.1"/>
</dbReference>
<organism evidence="2 3">
    <name type="scientific">Neohortaea acidophila</name>
    <dbReference type="NCBI Taxonomy" id="245834"/>
    <lineage>
        <taxon>Eukaryota</taxon>
        <taxon>Fungi</taxon>
        <taxon>Dikarya</taxon>
        <taxon>Ascomycota</taxon>
        <taxon>Pezizomycotina</taxon>
        <taxon>Dothideomycetes</taxon>
        <taxon>Dothideomycetidae</taxon>
        <taxon>Mycosphaerellales</taxon>
        <taxon>Teratosphaeriaceae</taxon>
        <taxon>Neohortaea</taxon>
    </lineage>
</organism>
<reference evidence="2" key="1">
    <citation type="journal article" date="2020" name="Stud. Mycol.">
        <title>101 Dothideomycetes genomes: a test case for predicting lifestyles and emergence of pathogens.</title>
        <authorList>
            <person name="Haridas S."/>
            <person name="Albert R."/>
            <person name="Binder M."/>
            <person name="Bloem J."/>
            <person name="Labutti K."/>
            <person name="Salamov A."/>
            <person name="Andreopoulos B."/>
            <person name="Baker S."/>
            <person name="Barry K."/>
            <person name="Bills G."/>
            <person name="Bluhm B."/>
            <person name="Cannon C."/>
            <person name="Castanera R."/>
            <person name="Culley D."/>
            <person name="Daum C."/>
            <person name="Ezra D."/>
            <person name="Gonzalez J."/>
            <person name="Henrissat B."/>
            <person name="Kuo A."/>
            <person name="Liang C."/>
            <person name="Lipzen A."/>
            <person name="Lutzoni F."/>
            <person name="Magnuson J."/>
            <person name="Mondo S."/>
            <person name="Nolan M."/>
            <person name="Ohm R."/>
            <person name="Pangilinan J."/>
            <person name="Park H.-J."/>
            <person name="Ramirez L."/>
            <person name="Alfaro M."/>
            <person name="Sun H."/>
            <person name="Tritt A."/>
            <person name="Yoshinaga Y."/>
            <person name="Zwiers L.-H."/>
            <person name="Turgeon B."/>
            <person name="Goodwin S."/>
            <person name="Spatafora J."/>
            <person name="Crous P."/>
            <person name="Grigoriev I."/>
        </authorList>
    </citation>
    <scope>NUCLEOTIDE SEQUENCE</scope>
    <source>
        <strain evidence="2">CBS 113389</strain>
    </source>
</reference>
<evidence type="ECO:0000313" key="2">
    <source>
        <dbReference type="EMBL" id="KAF2478457.1"/>
    </source>
</evidence>
<accession>A0A6A6PGN0</accession>
<dbReference type="Proteomes" id="UP000799767">
    <property type="component" value="Unassembled WGS sequence"/>
</dbReference>
<evidence type="ECO:0000313" key="3">
    <source>
        <dbReference type="Proteomes" id="UP000799767"/>
    </source>
</evidence>
<dbReference type="AlphaFoldDB" id="A0A6A6PGN0"/>
<keyword evidence="1" id="KW-0175">Coiled coil</keyword>